<dbReference type="GO" id="GO:0030246">
    <property type="term" value="F:carbohydrate binding"/>
    <property type="evidence" value="ECO:0007669"/>
    <property type="project" value="UniProtKB-KW"/>
</dbReference>
<dbReference type="FunFam" id="2.100.10.30:FF:000001">
    <property type="entry name" value="Jacalin-related lectin 33"/>
    <property type="match status" value="1"/>
</dbReference>
<evidence type="ECO:0000313" key="4">
    <source>
        <dbReference type="EMBL" id="TVU46648.1"/>
    </source>
</evidence>
<dbReference type="PROSITE" id="PS51257">
    <property type="entry name" value="PROKAR_LIPOPROTEIN"/>
    <property type="match status" value="1"/>
</dbReference>
<keyword evidence="2" id="KW-0430">Lectin</keyword>
<dbReference type="Pfam" id="PF01419">
    <property type="entry name" value="Jacalin"/>
    <property type="match status" value="3"/>
</dbReference>
<feature type="domain" description="Jacalin-type lectin" evidence="3">
    <location>
        <begin position="325"/>
        <end position="468"/>
    </location>
</feature>
<evidence type="ECO:0000256" key="2">
    <source>
        <dbReference type="ARBA" id="ARBA00022734"/>
    </source>
</evidence>
<dbReference type="Gene3D" id="2.100.10.30">
    <property type="entry name" value="Jacalin-like lectin domain"/>
    <property type="match status" value="3"/>
</dbReference>
<organism evidence="4 5">
    <name type="scientific">Eragrostis curvula</name>
    <name type="common">weeping love grass</name>
    <dbReference type="NCBI Taxonomy" id="38414"/>
    <lineage>
        <taxon>Eukaryota</taxon>
        <taxon>Viridiplantae</taxon>
        <taxon>Streptophyta</taxon>
        <taxon>Embryophyta</taxon>
        <taxon>Tracheophyta</taxon>
        <taxon>Spermatophyta</taxon>
        <taxon>Magnoliopsida</taxon>
        <taxon>Liliopsida</taxon>
        <taxon>Poales</taxon>
        <taxon>Poaceae</taxon>
        <taxon>PACMAD clade</taxon>
        <taxon>Chloridoideae</taxon>
        <taxon>Eragrostideae</taxon>
        <taxon>Eragrostidinae</taxon>
        <taxon>Eragrostis</taxon>
    </lineage>
</organism>
<dbReference type="OrthoDB" id="691304at2759"/>
<dbReference type="Proteomes" id="UP000324897">
    <property type="component" value="Chromosome 5"/>
</dbReference>
<protein>
    <recommendedName>
        <fullName evidence="3">Jacalin-type lectin domain-containing protein</fullName>
    </recommendedName>
</protein>
<dbReference type="InterPro" id="IPR001229">
    <property type="entry name" value="Jacalin-like_lectin_dom"/>
</dbReference>
<comment type="caution">
    <text evidence="4">The sequence shown here is derived from an EMBL/GenBank/DDBJ whole genome shotgun (WGS) entry which is preliminary data.</text>
</comment>
<feature type="domain" description="Jacalin-type lectin" evidence="3">
    <location>
        <begin position="35"/>
        <end position="180"/>
    </location>
</feature>
<feature type="non-terminal residue" evidence="4">
    <location>
        <position position="1"/>
    </location>
</feature>
<evidence type="ECO:0000259" key="3">
    <source>
        <dbReference type="PROSITE" id="PS51752"/>
    </source>
</evidence>
<dbReference type="EMBL" id="RWGY01000004">
    <property type="protein sequence ID" value="TVU46648.1"/>
    <property type="molecule type" value="Genomic_DNA"/>
</dbReference>
<sequence length="469" mass="49632">MSPRRRGGLTPTHANYPAAQACRLYAQANALHGSLVKLGTWGGDGGVVHDITVAPQRLESITIRWGTVVDSIAFSYRDKDKQLHTAGPWGGAGGRYEKTITLDASEYVTEVVGAVGSYGDVAPRVISSLKIVTNRATYGPFGKGQESTPFNIPVLNNGSVVGFFARAADYLDAVGFYGSVVKLGTWGGDGGVVHDITVAPQRLESITIRWGTVVDSIAFSYRDKDKQLHTAGPWGGAGGRYEKTITLDASEYVTEVAGAVGPYGDVAPRVISSLKIVTNRATYGPFGKGQESTPFSVPVLNNGSVVGFFARAADYLDAVGFYSSVVKLGTWGGDGGVVHDITVAPQRLESITIRNGKVIDCIAFSYRDKDKQLHTAGPWGGTGGTDERTITLDASEYVTEVAGAVGPIGDVPHVITSLKIVTNRATYGPFGQGYGTPFSIPVLNNGSVVGFFARASDYLDAVGFYIHAF</sequence>
<dbReference type="SUPFAM" id="SSF51101">
    <property type="entry name" value="Mannose-binding lectins"/>
    <property type="match status" value="3"/>
</dbReference>
<reference evidence="4 5" key="1">
    <citation type="journal article" date="2019" name="Sci. Rep.">
        <title>A high-quality genome of Eragrostis curvula grass provides insights into Poaceae evolution and supports new strategies to enhance forage quality.</title>
        <authorList>
            <person name="Carballo J."/>
            <person name="Santos B.A.C.M."/>
            <person name="Zappacosta D."/>
            <person name="Garbus I."/>
            <person name="Selva J.P."/>
            <person name="Gallo C.A."/>
            <person name="Diaz A."/>
            <person name="Albertini E."/>
            <person name="Caccamo M."/>
            <person name="Echenique V."/>
        </authorList>
    </citation>
    <scope>NUCLEOTIDE SEQUENCE [LARGE SCALE GENOMIC DNA]</scope>
    <source>
        <strain evidence="5">cv. Victoria</strain>
        <tissue evidence="4">Leaf</tissue>
    </source>
</reference>
<gene>
    <name evidence="4" type="ORF">EJB05_06197</name>
</gene>
<dbReference type="CDD" id="cd09612">
    <property type="entry name" value="Jacalin"/>
    <property type="match status" value="3"/>
</dbReference>
<dbReference type="SMART" id="SM00915">
    <property type="entry name" value="Jacalin"/>
    <property type="match status" value="3"/>
</dbReference>
<dbReference type="PANTHER" id="PTHR46506">
    <property type="entry name" value="OS05G0143600 PROTEIN"/>
    <property type="match status" value="1"/>
</dbReference>
<dbReference type="AlphaFoldDB" id="A0A5J9WEL2"/>
<dbReference type="InterPro" id="IPR036404">
    <property type="entry name" value="Jacalin-like_lectin_dom_sf"/>
</dbReference>
<keyword evidence="5" id="KW-1185">Reference proteome</keyword>
<accession>A0A5J9WEL2</accession>
<comment type="similarity">
    <text evidence="1">Belongs to the jacalin lectin family.</text>
</comment>
<name>A0A5J9WEL2_9POAL</name>
<proteinExistence type="inferred from homology"/>
<evidence type="ECO:0000313" key="5">
    <source>
        <dbReference type="Proteomes" id="UP000324897"/>
    </source>
</evidence>
<feature type="domain" description="Jacalin-type lectin" evidence="3">
    <location>
        <begin position="182"/>
        <end position="322"/>
    </location>
</feature>
<dbReference type="Gramene" id="TVU46648">
    <property type="protein sequence ID" value="TVU46648"/>
    <property type="gene ID" value="EJB05_06197"/>
</dbReference>
<evidence type="ECO:0000256" key="1">
    <source>
        <dbReference type="ARBA" id="ARBA00006568"/>
    </source>
</evidence>
<dbReference type="PROSITE" id="PS51752">
    <property type="entry name" value="JACALIN_LECTIN"/>
    <property type="match status" value="3"/>
</dbReference>
<dbReference type="InterPro" id="IPR033734">
    <property type="entry name" value="Jacalin-like_lectin_dom_plant"/>
</dbReference>